<dbReference type="EMBL" id="FOBS01000012">
    <property type="protein sequence ID" value="SEM36697.1"/>
    <property type="molecule type" value="Genomic_DNA"/>
</dbReference>
<dbReference type="PROSITE" id="PS00330">
    <property type="entry name" value="HEMOLYSIN_CALCIUM"/>
    <property type="match status" value="8"/>
</dbReference>
<evidence type="ECO:0000256" key="9">
    <source>
        <dbReference type="SAM" id="MobiDB-lite"/>
    </source>
</evidence>
<dbReference type="InterPro" id="IPR024079">
    <property type="entry name" value="MetalloPept_cat_dom_sf"/>
</dbReference>
<dbReference type="GO" id="GO:0008237">
    <property type="term" value="F:metallopeptidase activity"/>
    <property type="evidence" value="ECO:0007669"/>
    <property type="project" value="InterPro"/>
</dbReference>
<dbReference type="PANTHER" id="PTHR38340:SF1">
    <property type="entry name" value="S-LAYER PROTEIN"/>
    <property type="match status" value="1"/>
</dbReference>
<reference evidence="11 12" key="1">
    <citation type="submission" date="2016-10" db="EMBL/GenBank/DDBJ databases">
        <authorList>
            <person name="de Groot N.N."/>
        </authorList>
    </citation>
    <scope>NUCLEOTIDE SEQUENCE [LARGE SCALE GENOMIC DNA]</scope>
    <source>
        <strain evidence="11 12">DSM 8423</strain>
    </source>
</reference>
<dbReference type="InterPro" id="IPR018511">
    <property type="entry name" value="Hemolysin-typ_Ca-bd_CS"/>
</dbReference>
<dbReference type="AlphaFoldDB" id="A0A1H7XUA4"/>
<dbReference type="Proteomes" id="UP000198744">
    <property type="component" value="Unassembled WGS sequence"/>
</dbReference>
<feature type="domain" description="Peptidase M10 serralysin C-terminal" evidence="10">
    <location>
        <begin position="307"/>
        <end position="497"/>
    </location>
</feature>
<proteinExistence type="predicted"/>
<evidence type="ECO:0000313" key="11">
    <source>
        <dbReference type="EMBL" id="SEM36697.1"/>
    </source>
</evidence>
<dbReference type="SUPFAM" id="SSF51120">
    <property type="entry name" value="beta-Roll"/>
    <property type="match status" value="6"/>
</dbReference>
<dbReference type="GO" id="GO:0005509">
    <property type="term" value="F:calcium ion binding"/>
    <property type="evidence" value="ECO:0007669"/>
    <property type="project" value="InterPro"/>
</dbReference>
<evidence type="ECO:0000256" key="1">
    <source>
        <dbReference type="ARBA" id="ARBA00001913"/>
    </source>
</evidence>
<protein>
    <submittedName>
        <fullName evidence="11">Ca2+-binding protein, RTX toxin-related</fullName>
    </submittedName>
</protein>
<dbReference type="PRINTS" id="PR00313">
    <property type="entry name" value="CABNDNGRPT"/>
</dbReference>
<dbReference type="GO" id="GO:0016020">
    <property type="term" value="C:membrane"/>
    <property type="evidence" value="ECO:0007669"/>
    <property type="project" value="UniProtKB-SubCell"/>
</dbReference>
<evidence type="ECO:0000256" key="2">
    <source>
        <dbReference type="ARBA" id="ARBA00004370"/>
    </source>
</evidence>
<dbReference type="PANTHER" id="PTHR38340">
    <property type="entry name" value="S-LAYER PROTEIN"/>
    <property type="match status" value="1"/>
</dbReference>
<name>A0A1H7XUA4_9BACT</name>
<dbReference type="SUPFAM" id="SSF55486">
    <property type="entry name" value="Metalloproteases ('zincins'), catalytic domain"/>
    <property type="match status" value="1"/>
</dbReference>
<evidence type="ECO:0000259" key="10">
    <source>
        <dbReference type="Pfam" id="PF08548"/>
    </source>
</evidence>
<evidence type="ECO:0000256" key="8">
    <source>
        <dbReference type="ARBA" id="ARBA00023136"/>
    </source>
</evidence>
<comment type="subcellular location">
    <subcellularLocation>
        <location evidence="2">Membrane</location>
    </subcellularLocation>
    <subcellularLocation>
        <location evidence="3">Secreted</location>
    </subcellularLocation>
</comment>
<dbReference type="OrthoDB" id="5405960at2"/>
<keyword evidence="8" id="KW-0472">Membrane</keyword>
<keyword evidence="7" id="KW-0843">Virulence</keyword>
<dbReference type="GO" id="GO:0005615">
    <property type="term" value="C:extracellular space"/>
    <property type="evidence" value="ECO:0007669"/>
    <property type="project" value="InterPro"/>
</dbReference>
<dbReference type="Pfam" id="PF08548">
    <property type="entry name" value="Peptidase_M10_C"/>
    <property type="match status" value="1"/>
</dbReference>
<accession>A0A1H7XUA4</accession>
<comment type="cofactor">
    <cofactor evidence="1">
        <name>Ca(2+)</name>
        <dbReference type="ChEBI" id="CHEBI:29108"/>
    </cofactor>
</comment>
<dbReference type="RefSeq" id="WP_093883457.1">
    <property type="nucleotide sequence ID" value="NZ_FOBS01000012.1"/>
</dbReference>
<feature type="compositionally biased region" description="Low complexity" evidence="9">
    <location>
        <begin position="500"/>
        <end position="520"/>
    </location>
</feature>
<evidence type="ECO:0000313" key="12">
    <source>
        <dbReference type="Proteomes" id="UP000198744"/>
    </source>
</evidence>
<evidence type="ECO:0000256" key="6">
    <source>
        <dbReference type="ARBA" id="ARBA00022737"/>
    </source>
</evidence>
<dbReference type="Gene3D" id="3.40.390.10">
    <property type="entry name" value="Collagenase (Catalytic Domain)"/>
    <property type="match status" value="1"/>
</dbReference>
<keyword evidence="5" id="KW-0800">Toxin</keyword>
<evidence type="ECO:0000256" key="4">
    <source>
        <dbReference type="ARBA" id="ARBA00022525"/>
    </source>
</evidence>
<keyword evidence="4" id="KW-0964">Secreted</keyword>
<sequence>MALIKGETFTNTLTGTDEADSIHGYEDDDYPNGYFVNNILYGTDGNTLYGLNPGIGNAEAGEAAVEEFSPLPYYTINGIAGYLKQGYWDSTDTHYRSFNMGDSAISGNNGTLYYNTSGFDDISGAGTDADGLTAPRRALVDDALDYLGEILGINFVKTTDTGSDVDIFYKDNASGAKSNSKLFNTLGNGTDNHHYINYSWVNVNANWEGGTSNANDYTYQTIIHETLHALGLGHPGPYNLTATYITDSSQATSNNNIFLNDSWQQTIMSYFSQTGNTMIDADHNYLITVMAADIETLRDYYGSSAFTGDTIYGFNTTISSSKSEVMADLQLYADKNAFCIIDDGGVDAVDFSGYSADQRINLAVASGTSTVGSISDIGGQEGNMTIAVGTVIEQAVGGSGDDTIIGNSAVNVLTGGAGSDNLYGYSGNDILSGGDGEDTLIGSSGNDTLYGGDENDTLSGGSGTDKLYGGDGNDTLSGSSGDDVFYGDAGNDTLSGGDGNDSFNGGTGDDTINGNAGNDTLNGKWGNDTLDGGEGSDSLSGGTGDDLYYVDSSDDSINEAADSGTDRVNAYINNYALPGNVENLYMYGAAVTGYGNALNNIVSGTEGDNTLYGYAGNDNLYGYEGADFLNGMTGDDTMYGFAGNDTYVVDSTGDVVSESFGSGTDTVNAYISYTLPDSIEKLYLFGTAPNGYGNALANRIFGSDLSNSLRGYEGNDTLYGYKGSDTLNGGTGNDTMYGGASSDTYYVDSTADSVVESAGEGTDTVRSYITSYTLTDNVEILRLYSTAANGFGNGLGNTLYGTGSVNDLYGYAGNDSLYGYGGDDYLNGGTGNDTLSGGTGNDTYYVNSASDTLLEDAGGGTDRVYAYASFTLDANVENLYLRSTATTGIGNSLNNSIGGNANANLLSGGDGNDSLDGYGGNDTLNGGAGNDTLNGGTGLDLFVFSESGAANRDTIKSFSHADDTIVLRDFLDGLINSKIKGLSFTSKVLNAGSYVEGTGSTGNGTESSGIYNDTTTGDIWYNPTSSTAGDSVLICTVGSTTATSLDNTDFAYAA</sequence>
<dbReference type="InterPro" id="IPR003995">
    <property type="entry name" value="RTX_toxin_determinant-A"/>
</dbReference>
<dbReference type="STRING" id="43775.SAMN04489760_1127"/>
<keyword evidence="6" id="KW-0677">Repeat</keyword>
<dbReference type="Gene3D" id="2.150.10.10">
    <property type="entry name" value="Serralysin-like metalloprotease, C-terminal"/>
    <property type="match status" value="6"/>
</dbReference>
<dbReference type="InterPro" id="IPR050557">
    <property type="entry name" value="RTX_toxin/Mannuronan_C5-epim"/>
</dbReference>
<evidence type="ECO:0000256" key="7">
    <source>
        <dbReference type="ARBA" id="ARBA00023026"/>
    </source>
</evidence>
<organism evidence="11 12">
    <name type="scientific">Syntrophus gentianae</name>
    <dbReference type="NCBI Taxonomy" id="43775"/>
    <lineage>
        <taxon>Bacteria</taxon>
        <taxon>Pseudomonadati</taxon>
        <taxon>Thermodesulfobacteriota</taxon>
        <taxon>Syntrophia</taxon>
        <taxon>Syntrophales</taxon>
        <taxon>Syntrophaceae</taxon>
        <taxon>Syntrophus</taxon>
    </lineage>
</organism>
<dbReference type="Pfam" id="PF00353">
    <property type="entry name" value="HemolysinCabind"/>
    <property type="match status" value="8"/>
</dbReference>
<keyword evidence="12" id="KW-1185">Reference proteome</keyword>
<dbReference type="InterPro" id="IPR001343">
    <property type="entry name" value="Hemolysn_Ca-bd"/>
</dbReference>
<feature type="region of interest" description="Disordered" evidence="9">
    <location>
        <begin position="436"/>
        <end position="547"/>
    </location>
</feature>
<evidence type="ECO:0000256" key="5">
    <source>
        <dbReference type="ARBA" id="ARBA00022656"/>
    </source>
</evidence>
<dbReference type="PRINTS" id="PR01488">
    <property type="entry name" value="RTXTOXINA"/>
</dbReference>
<gene>
    <name evidence="11" type="ORF">SAMN04489760_1127</name>
</gene>
<dbReference type="InterPro" id="IPR013858">
    <property type="entry name" value="Peptidase_M10B_C"/>
</dbReference>
<dbReference type="GO" id="GO:0090729">
    <property type="term" value="F:toxin activity"/>
    <property type="evidence" value="ECO:0007669"/>
    <property type="project" value="UniProtKB-KW"/>
</dbReference>
<dbReference type="InterPro" id="IPR011049">
    <property type="entry name" value="Serralysin-like_metalloprot_C"/>
</dbReference>
<evidence type="ECO:0000256" key="3">
    <source>
        <dbReference type="ARBA" id="ARBA00004613"/>
    </source>
</evidence>